<evidence type="ECO:0000256" key="1">
    <source>
        <dbReference type="SAM" id="SignalP"/>
    </source>
</evidence>
<name>A0A4Z2HZS5_9TELE</name>
<evidence type="ECO:0000313" key="2">
    <source>
        <dbReference type="EMBL" id="TNN71178.1"/>
    </source>
</evidence>
<dbReference type="Proteomes" id="UP000314294">
    <property type="component" value="Unassembled WGS sequence"/>
</dbReference>
<gene>
    <name evidence="2" type="ORF">EYF80_018526</name>
</gene>
<dbReference type="AlphaFoldDB" id="A0A4Z2HZS5"/>
<comment type="caution">
    <text evidence="2">The sequence shown here is derived from an EMBL/GenBank/DDBJ whole genome shotgun (WGS) entry which is preliminary data.</text>
</comment>
<organism evidence="2 3">
    <name type="scientific">Liparis tanakae</name>
    <name type="common">Tanaka's snailfish</name>
    <dbReference type="NCBI Taxonomy" id="230148"/>
    <lineage>
        <taxon>Eukaryota</taxon>
        <taxon>Metazoa</taxon>
        <taxon>Chordata</taxon>
        <taxon>Craniata</taxon>
        <taxon>Vertebrata</taxon>
        <taxon>Euteleostomi</taxon>
        <taxon>Actinopterygii</taxon>
        <taxon>Neopterygii</taxon>
        <taxon>Teleostei</taxon>
        <taxon>Neoteleostei</taxon>
        <taxon>Acanthomorphata</taxon>
        <taxon>Eupercaria</taxon>
        <taxon>Perciformes</taxon>
        <taxon>Cottioidei</taxon>
        <taxon>Cottales</taxon>
        <taxon>Liparidae</taxon>
        <taxon>Liparis</taxon>
    </lineage>
</organism>
<dbReference type="EMBL" id="SRLO01000153">
    <property type="protein sequence ID" value="TNN71178.1"/>
    <property type="molecule type" value="Genomic_DNA"/>
</dbReference>
<keyword evidence="3" id="KW-1185">Reference proteome</keyword>
<protein>
    <recommendedName>
        <fullName evidence="4">Secreted protein</fullName>
    </recommendedName>
</protein>
<sequence>MRKPWAFWACCSRNQALVKGCLQLVQLFFTLPYHLRVSGTRACELGPTIAVRYAYEPQGIVEGHGTLRQEGQCVGVSRGPERWRLRV</sequence>
<accession>A0A4Z2HZS5</accession>
<keyword evidence="1" id="KW-0732">Signal</keyword>
<feature type="signal peptide" evidence="1">
    <location>
        <begin position="1"/>
        <end position="20"/>
    </location>
</feature>
<feature type="chain" id="PRO_5021387646" description="Secreted protein" evidence="1">
    <location>
        <begin position="21"/>
        <end position="87"/>
    </location>
</feature>
<evidence type="ECO:0008006" key="4">
    <source>
        <dbReference type="Google" id="ProtNLM"/>
    </source>
</evidence>
<proteinExistence type="predicted"/>
<reference evidence="2 3" key="1">
    <citation type="submission" date="2019-03" db="EMBL/GenBank/DDBJ databases">
        <title>First draft genome of Liparis tanakae, snailfish: a comprehensive survey of snailfish specific genes.</title>
        <authorList>
            <person name="Kim W."/>
            <person name="Song I."/>
            <person name="Jeong J.-H."/>
            <person name="Kim D."/>
            <person name="Kim S."/>
            <person name="Ryu S."/>
            <person name="Song J.Y."/>
            <person name="Lee S.K."/>
        </authorList>
    </citation>
    <scope>NUCLEOTIDE SEQUENCE [LARGE SCALE GENOMIC DNA]</scope>
    <source>
        <tissue evidence="2">Muscle</tissue>
    </source>
</reference>
<evidence type="ECO:0000313" key="3">
    <source>
        <dbReference type="Proteomes" id="UP000314294"/>
    </source>
</evidence>